<evidence type="ECO:0000259" key="1">
    <source>
        <dbReference type="Pfam" id="PF00551"/>
    </source>
</evidence>
<evidence type="ECO:0000313" key="2">
    <source>
        <dbReference type="EMBL" id="SVD95615.1"/>
    </source>
</evidence>
<dbReference type="PANTHER" id="PTHR11138:SF5">
    <property type="entry name" value="METHIONYL-TRNA FORMYLTRANSFERASE, MITOCHONDRIAL"/>
    <property type="match status" value="1"/>
</dbReference>
<gene>
    <name evidence="2" type="ORF">METZ01_LOCUS448469</name>
</gene>
<dbReference type="GO" id="GO:0004479">
    <property type="term" value="F:methionyl-tRNA formyltransferase activity"/>
    <property type="evidence" value="ECO:0007669"/>
    <property type="project" value="TreeGrafter"/>
</dbReference>
<proteinExistence type="predicted"/>
<dbReference type="EMBL" id="UINC01184414">
    <property type="protein sequence ID" value="SVD95615.1"/>
    <property type="molecule type" value="Genomic_DNA"/>
</dbReference>
<dbReference type="GO" id="GO:0005829">
    <property type="term" value="C:cytosol"/>
    <property type="evidence" value="ECO:0007669"/>
    <property type="project" value="TreeGrafter"/>
</dbReference>
<dbReference type="AlphaFoldDB" id="A0A382ZKL7"/>
<name>A0A382ZKL7_9ZZZZ</name>
<organism evidence="2">
    <name type="scientific">marine metagenome</name>
    <dbReference type="NCBI Taxonomy" id="408172"/>
    <lineage>
        <taxon>unclassified sequences</taxon>
        <taxon>metagenomes</taxon>
        <taxon>ecological metagenomes</taxon>
    </lineage>
</organism>
<dbReference type="PANTHER" id="PTHR11138">
    <property type="entry name" value="METHIONYL-TRNA FORMYLTRANSFERASE"/>
    <property type="match status" value="1"/>
</dbReference>
<dbReference type="InterPro" id="IPR002376">
    <property type="entry name" value="Formyl_transf_N"/>
</dbReference>
<dbReference type="SUPFAM" id="SSF53328">
    <property type="entry name" value="Formyltransferase"/>
    <property type="match status" value="1"/>
</dbReference>
<dbReference type="Pfam" id="PF00551">
    <property type="entry name" value="Formyl_trans_N"/>
    <property type="match status" value="1"/>
</dbReference>
<dbReference type="Gene3D" id="3.40.50.12230">
    <property type="match status" value="1"/>
</dbReference>
<reference evidence="2" key="1">
    <citation type="submission" date="2018-05" db="EMBL/GenBank/DDBJ databases">
        <authorList>
            <person name="Lanie J.A."/>
            <person name="Ng W.-L."/>
            <person name="Kazmierczak K.M."/>
            <person name="Andrzejewski T.M."/>
            <person name="Davidsen T.M."/>
            <person name="Wayne K.J."/>
            <person name="Tettelin H."/>
            <person name="Glass J.I."/>
            <person name="Rusch D."/>
            <person name="Podicherti R."/>
            <person name="Tsui H.-C.T."/>
            <person name="Winkler M.E."/>
        </authorList>
    </citation>
    <scope>NUCLEOTIDE SEQUENCE</scope>
</reference>
<accession>A0A382ZKL7</accession>
<protein>
    <recommendedName>
        <fullName evidence="1">Formyl transferase N-terminal domain-containing protein</fullName>
    </recommendedName>
</protein>
<dbReference type="InterPro" id="IPR036477">
    <property type="entry name" value="Formyl_transf_N_sf"/>
</dbReference>
<sequence length="155" mass="17037">MNIVYFSKGIRGIACLEAVLQAGYAIVAVIGSGQDDELNTVCERNNLPLHMPEKPNTLEVAELLETFEADIFVCSGYNKILKPIIFNIPRLGTINLHGGRLPFYRGAAPTNWQIINGENEGGCCILFLDEGIDTGPIICQESYPITEDDNHQSIL</sequence>
<feature type="non-terminal residue" evidence="2">
    <location>
        <position position="155"/>
    </location>
</feature>
<feature type="domain" description="Formyl transferase N-terminal" evidence="1">
    <location>
        <begin position="51"/>
        <end position="153"/>
    </location>
</feature>